<evidence type="ECO:0000259" key="9">
    <source>
        <dbReference type="Pfam" id="PF00291"/>
    </source>
</evidence>
<reference evidence="10 11" key="1">
    <citation type="submission" date="2020-07" db="EMBL/GenBank/DDBJ databases">
        <title>Sequencing the genomes of 1000 actinobacteria strains.</title>
        <authorList>
            <person name="Klenk H.-P."/>
        </authorList>
    </citation>
    <scope>NUCLEOTIDE SEQUENCE [LARGE SCALE GENOMIC DNA]</scope>
    <source>
        <strain evidence="10 11">DSM 103833</strain>
    </source>
</reference>
<feature type="domain" description="Tryptophan synthase beta chain-like PALP" evidence="9">
    <location>
        <begin position="33"/>
        <end position="317"/>
    </location>
</feature>
<dbReference type="PANTHER" id="PTHR48078:SF6">
    <property type="entry name" value="L-THREONINE DEHYDRATASE CATABOLIC TDCB"/>
    <property type="match status" value="1"/>
</dbReference>
<comment type="caution">
    <text evidence="10">The sequence shown here is derived from an EMBL/GenBank/DDBJ whole genome shotgun (WGS) entry which is preliminary data.</text>
</comment>
<evidence type="ECO:0000256" key="1">
    <source>
        <dbReference type="ARBA" id="ARBA00001274"/>
    </source>
</evidence>
<evidence type="ECO:0000256" key="3">
    <source>
        <dbReference type="ARBA" id="ARBA00010869"/>
    </source>
</evidence>
<dbReference type="RefSeq" id="WP_343047004.1">
    <property type="nucleotide sequence ID" value="NZ_JACCFP010000001.1"/>
</dbReference>
<comment type="similarity">
    <text evidence="3">Belongs to the serine/threonine dehydratase family.</text>
</comment>
<dbReference type="EMBL" id="JACCFP010000001">
    <property type="protein sequence ID" value="NYI99639.1"/>
    <property type="molecule type" value="Genomic_DNA"/>
</dbReference>
<keyword evidence="5" id="KW-0663">Pyridoxal phosphate</keyword>
<dbReference type="InterPro" id="IPR001926">
    <property type="entry name" value="TrpB-like_PALP"/>
</dbReference>
<dbReference type="InterPro" id="IPR000634">
    <property type="entry name" value="Ser/Thr_deHydtase_PyrdxlP-BS"/>
</dbReference>
<dbReference type="EC" id="4.3.1.19" evidence="4"/>
<keyword evidence="11" id="KW-1185">Reference proteome</keyword>
<protein>
    <recommendedName>
        <fullName evidence="4">threonine ammonia-lyase</fullName>
        <ecNumber evidence="4">4.3.1.19</ecNumber>
    </recommendedName>
    <alternativeName>
        <fullName evidence="8">Threonine deaminase</fullName>
    </alternativeName>
</protein>
<comment type="cofactor">
    <cofactor evidence="2">
        <name>pyridoxal 5'-phosphate</name>
        <dbReference type="ChEBI" id="CHEBI:597326"/>
    </cofactor>
</comment>
<evidence type="ECO:0000313" key="11">
    <source>
        <dbReference type="Proteomes" id="UP000530424"/>
    </source>
</evidence>
<dbReference type="GO" id="GO:0009097">
    <property type="term" value="P:isoleucine biosynthetic process"/>
    <property type="evidence" value="ECO:0007669"/>
    <property type="project" value="TreeGrafter"/>
</dbReference>
<gene>
    <name evidence="10" type="ORF">HNR19_000338</name>
</gene>
<dbReference type="Pfam" id="PF00291">
    <property type="entry name" value="PALP"/>
    <property type="match status" value="1"/>
</dbReference>
<evidence type="ECO:0000256" key="6">
    <source>
        <dbReference type="ARBA" id="ARBA00023239"/>
    </source>
</evidence>
<dbReference type="Gene3D" id="3.40.50.1100">
    <property type="match status" value="2"/>
</dbReference>
<dbReference type="GO" id="GO:0004794">
    <property type="term" value="F:threonine deaminase activity"/>
    <property type="evidence" value="ECO:0007669"/>
    <property type="project" value="UniProtKB-EC"/>
</dbReference>
<evidence type="ECO:0000256" key="2">
    <source>
        <dbReference type="ARBA" id="ARBA00001933"/>
    </source>
</evidence>
<comment type="function">
    <text evidence="7">Catalyzes the anaerobic formation of alpha-ketobutyrate and ammonia from threonine in a two-step reaction. The first step involved a dehydration of threonine and a production of enamine intermediates (aminocrotonate), which tautomerizes to its imine form (iminobutyrate). Both intermediates are unstable and short-lived. The second step is the nonenzymatic hydrolysis of the enamine/imine intermediates to form 2-ketobutyrate and free ammonia. In the low water environment of the cell, the second step is accelerated by RidA.</text>
</comment>
<dbReference type="FunFam" id="3.40.50.1100:FF:000005">
    <property type="entry name" value="Threonine dehydratase catabolic"/>
    <property type="match status" value="1"/>
</dbReference>
<evidence type="ECO:0000256" key="5">
    <source>
        <dbReference type="ARBA" id="ARBA00022898"/>
    </source>
</evidence>
<dbReference type="GO" id="GO:0030170">
    <property type="term" value="F:pyridoxal phosphate binding"/>
    <property type="evidence" value="ECO:0007669"/>
    <property type="project" value="InterPro"/>
</dbReference>
<keyword evidence="6 10" id="KW-0456">Lyase</keyword>
<dbReference type="InterPro" id="IPR050147">
    <property type="entry name" value="Ser/Thr_Dehydratase"/>
</dbReference>
<dbReference type="GO" id="GO:0003941">
    <property type="term" value="F:L-serine ammonia-lyase activity"/>
    <property type="evidence" value="ECO:0007669"/>
    <property type="project" value="TreeGrafter"/>
</dbReference>
<name>A0A853BUU9_9ACTN</name>
<sequence>MQSEPAEVTGAAATLPTLSDVFQAARTLRGTAVRTPVLESTELNNRWGCELFFKVEGLQRTGSFKFRGAYNLVSRLSPEQLTAGLVTSSSGNHAQAVALAARLVGTTATILMPHDAAESKRRATERLGADVVEFDRYHDDPDEVLEDVARRSGRTIVHPYDDPRIVAGAGTVARELLEEVGPLDVLIVPVGGGGLLAGTGLASSDQRPMPRIIGVEPASSDDWARSMAAGSRVRGTVREGVADGQQLPIPGELTFAIAQFYTDQVVVVSDDQIRRAVRTLVDELHVVVEPSGASAFAALLADRVDVRGGRVGVVLSGGNIDVARLTNLLGR</sequence>
<dbReference type="CDD" id="cd01562">
    <property type="entry name" value="Thr-dehyd"/>
    <property type="match status" value="1"/>
</dbReference>
<dbReference type="GO" id="GO:0006565">
    <property type="term" value="P:L-serine catabolic process"/>
    <property type="evidence" value="ECO:0007669"/>
    <property type="project" value="TreeGrafter"/>
</dbReference>
<comment type="catalytic activity">
    <reaction evidence="1">
        <text>L-threonine = 2-oxobutanoate + NH4(+)</text>
        <dbReference type="Rhea" id="RHEA:22108"/>
        <dbReference type="ChEBI" id="CHEBI:16763"/>
        <dbReference type="ChEBI" id="CHEBI:28938"/>
        <dbReference type="ChEBI" id="CHEBI:57926"/>
        <dbReference type="EC" id="4.3.1.19"/>
    </reaction>
</comment>
<evidence type="ECO:0000256" key="4">
    <source>
        <dbReference type="ARBA" id="ARBA00012096"/>
    </source>
</evidence>
<accession>A0A853BUU9</accession>
<dbReference type="AlphaFoldDB" id="A0A853BUU9"/>
<dbReference type="SUPFAM" id="SSF53686">
    <property type="entry name" value="Tryptophan synthase beta subunit-like PLP-dependent enzymes"/>
    <property type="match status" value="1"/>
</dbReference>
<dbReference type="PANTHER" id="PTHR48078">
    <property type="entry name" value="THREONINE DEHYDRATASE, MITOCHONDRIAL-RELATED"/>
    <property type="match status" value="1"/>
</dbReference>
<evidence type="ECO:0000256" key="7">
    <source>
        <dbReference type="ARBA" id="ARBA00025527"/>
    </source>
</evidence>
<dbReference type="Proteomes" id="UP000530424">
    <property type="component" value="Unassembled WGS sequence"/>
</dbReference>
<dbReference type="InterPro" id="IPR036052">
    <property type="entry name" value="TrpB-like_PALP_sf"/>
</dbReference>
<evidence type="ECO:0000256" key="8">
    <source>
        <dbReference type="ARBA" id="ARBA00031427"/>
    </source>
</evidence>
<evidence type="ECO:0000313" key="10">
    <source>
        <dbReference type="EMBL" id="NYI99639.1"/>
    </source>
</evidence>
<proteinExistence type="inferred from homology"/>
<dbReference type="GO" id="GO:0006567">
    <property type="term" value="P:L-threonine catabolic process"/>
    <property type="evidence" value="ECO:0007669"/>
    <property type="project" value="TreeGrafter"/>
</dbReference>
<dbReference type="PROSITE" id="PS00165">
    <property type="entry name" value="DEHYDRATASE_SER_THR"/>
    <property type="match status" value="1"/>
</dbReference>
<organism evidence="10 11">
    <name type="scientific">Nocardioides thalensis</name>
    <dbReference type="NCBI Taxonomy" id="1914755"/>
    <lineage>
        <taxon>Bacteria</taxon>
        <taxon>Bacillati</taxon>
        <taxon>Actinomycetota</taxon>
        <taxon>Actinomycetes</taxon>
        <taxon>Propionibacteriales</taxon>
        <taxon>Nocardioidaceae</taxon>
        <taxon>Nocardioides</taxon>
    </lineage>
</organism>